<evidence type="ECO:0000259" key="6">
    <source>
        <dbReference type="Pfam" id="PF07980"/>
    </source>
</evidence>
<name>A0A0Q0RTC8_9FLAO</name>
<dbReference type="PROSITE" id="PS51257">
    <property type="entry name" value="PROKAR_LIPOPROTEIN"/>
    <property type="match status" value="1"/>
</dbReference>
<dbReference type="Proteomes" id="UP000050443">
    <property type="component" value="Unassembled WGS sequence"/>
</dbReference>
<comment type="subcellular location">
    <subcellularLocation>
        <location evidence="1">Cell outer membrane</location>
    </subcellularLocation>
</comment>
<evidence type="ECO:0000256" key="5">
    <source>
        <dbReference type="ARBA" id="ARBA00023237"/>
    </source>
</evidence>
<feature type="domain" description="SusD-like N-terminal" evidence="7">
    <location>
        <begin position="46"/>
        <end position="223"/>
    </location>
</feature>
<feature type="domain" description="RagB/SusD" evidence="6">
    <location>
        <begin position="326"/>
        <end position="455"/>
    </location>
</feature>
<dbReference type="InterPro" id="IPR033985">
    <property type="entry name" value="SusD-like_N"/>
</dbReference>
<keyword evidence="5" id="KW-0998">Cell outer membrane</keyword>
<protein>
    <submittedName>
        <fullName evidence="8">RagB/SusD family protein</fullName>
    </submittedName>
</protein>
<sequence>MKNNSITFRYIFSFLLLTGFTGCEEILDVELPSSEFSSSTVYATDATAEAALNGIYQSMVTNTFYGSLHITLGQTSDELILKTQLNNVFGTNEITTEDGEMNSMWTSFYKTIYNANSVIEGINKSKTLTEASGKRWIAEAKFLRAYSYFYLTNLWGDVPLILTTNVDQTALAPRNPQTEVYNQIVTDLQDATAELPVDYTKYNAQRIRATKWAAEALLARVNLYLGKWTDAATHASAVIAQNSTYKMITGLTSTNSPFIADNNEAIWQIPYLNVIYTYEGGALFTAAGTYMLRKGNTLFETGDARKTNWTGSVVAADGTTFIAPRKYKNAYAASPSERSTVLRLAEVYLIRAEARVKSNDITGAQQDINVIRNRALLPSTTLTDPNQLLALISLERERELFAEFGQRWLDLKRNGTIDQVLGATAGKIWASTDSLYPIPETARRSNPFLTQNLGY</sequence>
<evidence type="ECO:0000256" key="1">
    <source>
        <dbReference type="ARBA" id="ARBA00004442"/>
    </source>
</evidence>
<reference evidence="8 9" key="1">
    <citation type="submission" date="2014-09" db="EMBL/GenBank/DDBJ databases">
        <title>Genome sequence of Flavobacterium aquidurense RC62.</title>
        <authorList>
            <person name="Kim J.F."/>
            <person name="Kwak M.-J."/>
        </authorList>
    </citation>
    <scope>NUCLEOTIDE SEQUENCE [LARGE SCALE GENOMIC DNA]</scope>
    <source>
        <strain evidence="8 9">RC62</strain>
    </source>
</reference>
<comment type="similarity">
    <text evidence="2">Belongs to the SusD family.</text>
</comment>
<evidence type="ECO:0000313" key="9">
    <source>
        <dbReference type="Proteomes" id="UP000050443"/>
    </source>
</evidence>
<comment type="caution">
    <text evidence="8">The sequence shown here is derived from an EMBL/GenBank/DDBJ whole genome shotgun (WGS) entry which is preliminary data.</text>
</comment>
<dbReference type="EMBL" id="JRLF01000011">
    <property type="protein sequence ID" value="KQB39991.1"/>
    <property type="molecule type" value="Genomic_DNA"/>
</dbReference>
<evidence type="ECO:0000259" key="7">
    <source>
        <dbReference type="Pfam" id="PF14322"/>
    </source>
</evidence>
<dbReference type="Pfam" id="PF07980">
    <property type="entry name" value="SusD_RagB"/>
    <property type="match status" value="1"/>
</dbReference>
<dbReference type="CDD" id="cd08977">
    <property type="entry name" value="SusD"/>
    <property type="match status" value="1"/>
</dbReference>
<organism evidence="8 9">
    <name type="scientific">Flavobacterium aquidurense</name>
    <dbReference type="NCBI Taxonomy" id="362413"/>
    <lineage>
        <taxon>Bacteria</taxon>
        <taxon>Pseudomonadati</taxon>
        <taxon>Bacteroidota</taxon>
        <taxon>Flavobacteriia</taxon>
        <taxon>Flavobacteriales</taxon>
        <taxon>Flavobacteriaceae</taxon>
        <taxon>Flavobacterium</taxon>
    </lineage>
</organism>
<dbReference type="OrthoDB" id="621570at2"/>
<dbReference type="AlphaFoldDB" id="A0A0Q0RTC8"/>
<dbReference type="GO" id="GO:0009279">
    <property type="term" value="C:cell outer membrane"/>
    <property type="evidence" value="ECO:0007669"/>
    <property type="project" value="UniProtKB-SubCell"/>
</dbReference>
<evidence type="ECO:0000313" key="8">
    <source>
        <dbReference type="EMBL" id="KQB39991.1"/>
    </source>
</evidence>
<proteinExistence type="inferred from homology"/>
<keyword evidence="3" id="KW-0732">Signal</keyword>
<dbReference type="Gene3D" id="1.25.40.390">
    <property type="match status" value="1"/>
</dbReference>
<evidence type="ECO:0000256" key="4">
    <source>
        <dbReference type="ARBA" id="ARBA00023136"/>
    </source>
</evidence>
<dbReference type="SUPFAM" id="SSF48452">
    <property type="entry name" value="TPR-like"/>
    <property type="match status" value="1"/>
</dbReference>
<dbReference type="InterPro" id="IPR012944">
    <property type="entry name" value="SusD_RagB_dom"/>
</dbReference>
<gene>
    <name evidence="8" type="ORF">RC62_675</name>
</gene>
<accession>A0A0Q0RTC8</accession>
<dbReference type="InterPro" id="IPR011990">
    <property type="entry name" value="TPR-like_helical_dom_sf"/>
</dbReference>
<dbReference type="RefSeq" id="WP_055095294.1">
    <property type="nucleotide sequence ID" value="NZ_JRLF01000011.1"/>
</dbReference>
<dbReference type="Pfam" id="PF14322">
    <property type="entry name" value="SusD-like_3"/>
    <property type="match status" value="1"/>
</dbReference>
<evidence type="ECO:0000256" key="3">
    <source>
        <dbReference type="ARBA" id="ARBA00022729"/>
    </source>
</evidence>
<keyword evidence="4" id="KW-0472">Membrane</keyword>
<dbReference type="STRING" id="362413.RC62_675"/>
<dbReference type="PATRIC" id="fig|362413.3.peg.654"/>
<evidence type="ECO:0000256" key="2">
    <source>
        <dbReference type="ARBA" id="ARBA00006275"/>
    </source>
</evidence>